<protein>
    <submittedName>
        <fullName evidence="2">Uncharacterized protein</fullName>
    </submittedName>
</protein>
<proteinExistence type="predicted"/>
<keyword evidence="3" id="KW-1185">Reference proteome</keyword>
<feature type="compositionally biased region" description="Pro residues" evidence="1">
    <location>
        <begin position="8"/>
        <end position="24"/>
    </location>
</feature>
<dbReference type="EMBL" id="JAJAGQ010000001">
    <property type="protein sequence ID" value="KAJ8573214.1"/>
    <property type="molecule type" value="Genomic_DNA"/>
</dbReference>
<feature type="region of interest" description="Disordered" evidence="1">
    <location>
        <begin position="1"/>
        <end position="24"/>
    </location>
</feature>
<dbReference type="AlphaFoldDB" id="A0A9Q1RTS2"/>
<name>A0A9Q1RTS2_9SOLA</name>
<sequence>MSKIQYPMNPPGPPPFGPPLPPPLPAFPPASSTFWNAANVADHLKNLHDTVNLATAFTASLMLVEDIRTRTKRVDLSIKLFKEDIARGPDIPSMDFYRGSNSRMN</sequence>
<organism evidence="2 3">
    <name type="scientific">Anisodus acutangulus</name>
    <dbReference type="NCBI Taxonomy" id="402998"/>
    <lineage>
        <taxon>Eukaryota</taxon>
        <taxon>Viridiplantae</taxon>
        <taxon>Streptophyta</taxon>
        <taxon>Embryophyta</taxon>
        <taxon>Tracheophyta</taxon>
        <taxon>Spermatophyta</taxon>
        <taxon>Magnoliopsida</taxon>
        <taxon>eudicotyledons</taxon>
        <taxon>Gunneridae</taxon>
        <taxon>Pentapetalae</taxon>
        <taxon>asterids</taxon>
        <taxon>lamiids</taxon>
        <taxon>Solanales</taxon>
        <taxon>Solanaceae</taxon>
        <taxon>Solanoideae</taxon>
        <taxon>Hyoscyameae</taxon>
        <taxon>Anisodus</taxon>
    </lineage>
</organism>
<dbReference type="Proteomes" id="UP001152561">
    <property type="component" value="Unassembled WGS sequence"/>
</dbReference>
<evidence type="ECO:0000313" key="2">
    <source>
        <dbReference type="EMBL" id="KAJ8573214.1"/>
    </source>
</evidence>
<accession>A0A9Q1RTS2</accession>
<evidence type="ECO:0000256" key="1">
    <source>
        <dbReference type="SAM" id="MobiDB-lite"/>
    </source>
</evidence>
<gene>
    <name evidence="2" type="ORF">K7X08_009725</name>
</gene>
<comment type="caution">
    <text evidence="2">The sequence shown here is derived from an EMBL/GenBank/DDBJ whole genome shotgun (WGS) entry which is preliminary data.</text>
</comment>
<evidence type="ECO:0000313" key="3">
    <source>
        <dbReference type="Proteomes" id="UP001152561"/>
    </source>
</evidence>
<reference evidence="3" key="1">
    <citation type="journal article" date="2023" name="Proc. Natl. Acad. Sci. U.S.A.">
        <title>Genomic and structural basis for evolution of tropane alkaloid biosynthesis.</title>
        <authorList>
            <person name="Wanga Y.-J."/>
            <person name="Taina T."/>
            <person name="Yua J.-Y."/>
            <person name="Lia J."/>
            <person name="Xua B."/>
            <person name="Chenc J."/>
            <person name="D'Auriad J.C."/>
            <person name="Huanga J.-P."/>
            <person name="Huanga S.-X."/>
        </authorList>
    </citation>
    <scope>NUCLEOTIDE SEQUENCE [LARGE SCALE GENOMIC DNA]</scope>
    <source>
        <strain evidence="3">cv. KIB-2019</strain>
    </source>
</reference>